<reference evidence="2 3" key="1">
    <citation type="submission" date="2020-08" db="EMBL/GenBank/DDBJ databases">
        <title>Genomic Encyclopedia of Archaeal and Bacterial Type Strains, Phase II (KMG-II): from individual species to whole genera.</title>
        <authorList>
            <person name="Goeker M."/>
        </authorList>
    </citation>
    <scope>NUCLEOTIDE SEQUENCE [LARGE SCALE GENOMIC DNA]</scope>
    <source>
        <strain evidence="2 3">DSM 23288</strain>
    </source>
</reference>
<dbReference type="RefSeq" id="WP_183345325.1">
    <property type="nucleotide sequence ID" value="NZ_JACHNU010000009.1"/>
</dbReference>
<dbReference type="AlphaFoldDB" id="A0A840ILN7"/>
<evidence type="ECO:0000313" key="2">
    <source>
        <dbReference type="EMBL" id="MBB4664894.1"/>
    </source>
</evidence>
<protein>
    <submittedName>
        <fullName evidence="2">Ribosomal protein L12E/L44/L45/RPP1/RPP2</fullName>
    </submittedName>
</protein>
<organism evidence="2 3">
    <name type="scientific">Conexibacter arvalis</name>
    <dbReference type="NCBI Taxonomy" id="912552"/>
    <lineage>
        <taxon>Bacteria</taxon>
        <taxon>Bacillati</taxon>
        <taxon>Actinomycetota</taxon>
        <taxon>Thermoleophilia</taxon>
        <taxon>Solirubrobacterales</taxon>
        <taxon>Conexibacteraceae</taxon>
        <taxon>Conexibacter</taxon>
    </lineage>
</organism>
<feature type="chain" id="PRO_5032879717" evidence="1">
    <location>
        <begin position="24"/>
        <end position="170"/>
    </location>
</feature>
<feature type="signal peptide" evidence="1">
    <location>
        <begin position="1"/>
        <end position="23"/>
    </location>
</feature>
<evidence type="ECO:0000256" key="1">
    <source>
        <dbReference type="SAM" id="SignalP"/>
    </source>
</evidence>
<comment type="caution">
    <text evidence="2">The sequence shown here is derived from an EMBL/GenBank/DDBJ whole genome shotgun (WGS) entry which is preliminary data.</text>
</comment>
<keyword evidence="2" id="KW-0689">Ribosomal protein</keyword>
<keyword evidence="1" id="KW-0732">Signal</keyword>
<accession>A0A840ILN7</accession>
<sequence>MARSSRALAVGGTALVLAAAALAGCGDDDTGGTVTTTTAPRLSVTGAAAAYAPIRAEIVAIGRDLGTAVRNAPGTADAELADQFSALTVRAESAVARLESLDVPADLDTAFDDLREALSDGAEDLRAVATAARQHDPQAAREATQRLVSDSAAIRAARAQVERQLPPARG</sequence>
<name>A0A840ILN7_9ACTN</name>
<gene>
    <name evidence="2" type="ORF">BDZ31_004512</name>
</gene>
<dbReference type="Proteomes" id="UP000585272">
    <property type="component" value="Unassembled WGS sequence"/>
</dbReference>
<proteinExistence type="predicted"/>
<keyword evidence="3" id="KW-1185">Reference proteome</keyword>
<dbReference type="EMBL" id="JACHNU010000009">
    <property type="protein sequence ID" value="MBB4664894.1"/>
    <property type="molecule type" value="Genomic_DNA"/>
</dbReference>
<dbReference type="GO" id="GO:0005840">
    <property type="term" value="C:ribosome"/>
    <property type="evidence" value="ECO:0007669"/>
    <property type="project" value="UniProtKB-KW"/>
</dbReference>
<evidence type="ECO:0000313" key="3">
    <source>
        <dbReference type="Proteomes" id="UP000585272"/>
    </source>
</evidence>
<dbReference type="PROSITE" id="PS51257">
    <property type="entry name" value="PROKAR_LIPOPROTEIN"/>
    <property type="match status" value="1"/>
</dbReference>
<keyword evidence="2" id="KW-0687">Ribonucleoprotein</keyword>